<name>A0A094X3E2_9BACT</name>
<gene>
    <name evidence="1" type="ORF">LptCag_0929</name>
</gene>
<reference evidence="1 2" key="1">
    <citation type="submission" date="2014-06" db="EMBL/GenBank/DDBJ databases">
        <title>Draft genome sequence of iron oxidizing acidophile Leptospirillum ferriphilum DSM14647.</title>
        <authorList>
            <person name="Cardenas J.P."/>
            <person name="Lazcano M."/>
            <person name="Ossandon F.J."/>
            <person name="Corbett M."/>
            <person name="Holmes D.S."/>
            <person name="Watkin E."/>
        </authorList>
    </citation>
    <scope>NUCLEOTIDE SEQUENCE [LARGE SCALE GENOMIC DNA]</scope>
    <source>
        <strain evidence="1 2">DSM 14647</strain>
    </source>
</reference>
<dbReference type="EMBL" id="JPGK01000009">
    <property type="protein sequence ID" value="KGA93069.1"/>
    <property type="molecule type" value="Genomic_DNA"/>
</dbReference>
<protein>
    <submittedName>
        <fullName evidence="1">Uncharacterized protein</fullName>
    </submittedName>
</protein>
<dbReference type="PATRIC" id="fig|178606.4.peg.2266"/>
<accession>A0A094X3E2</accession>
<proteinExistence type="predicted"/>
<comment type="caution">
    <text evidence="1">The sequence shown here is derived from an EMBL/GenBank/DDBJ whole genome shotgun (WGS) entry which is preliminary data.</text>
</comment>
<organism evidence="1 2">
    <name type="scientific">Leptospirillum ferriphilum</name>
    <dbReference type="NCBI Taxonomy" id="178606"/>
    <lineage>
        <taxon>Bacteria</taxon>
        <taxon>Pseudomonadati</taxon>
        <taxon>Nitrospirota</taxon>
        <taxon>Nitrospiria</taxon>
        <taxon>Nitrospirales</taxon>
        <taxon>Nitrospiraceae</taxon>
        <taxon>Leptospirillum</taxon>
    </lineage>
</organism>
<sequence>MTGRKPGPGYVLTFKKNTEKQKNINLQFFPFFLPFFFIDRGLFDCTIRVSLK</sequence>
<dbReference type="AlphaFoldDB" id="A0A094X3E2"/>
<evidence type="ECO:0000313" key="2">
    <source>
        <dbReference type="Proteomes" id="UP000029452"/>
    </source>
</evidence>
<evidence type="ECO:0000313" key="1">
    <source>
        <dbReference type="EMBL" id="KGA93069.1"/>
    </source>
</evidence>
<dbReference type="Proteomes" id="UP000029452">
    <property type="component" value="Unassembled WGS sequence"/>
</dbReference>